<keyword evidence="3" id="KW-1185">Reference proteome</keyword>
<sequence length="246" mass="26909">MRAFWRWAFVLVILGGIGLAAALGWIPPAVALDAGMGAVALVGLFALVRLPWDLYFQARALVVEQAESVARGIAVSDADRASASRVASRLLALCISLHAMAAALLALASAVTGGRVGYAFAAFYLLSIVLRPIEAAYRHVAERLAGMRERARYPREDVMRWVDVVRGLELARDEHVKRFEAIDARIETTHDAIRECDERARGQARALDAKLDRVLAELERTIARVSEDRELVAGLRALSRLLRSAG</sequence>
<keyword evidence="1" id="KW-0472">Membrane</keyword>
<evidence type="ECO:0000313" key="3">
    <source>
        <dbReference type="Proteomes" id="UP000034883"/>
    </source>
</evidence>
<accession>A0A0F6W751</accession>
<evidence type="ECO:0000256" key="1">
    <source>
        <dbReference type="SAM" id="Phobius"/>
    </source>
</evidence>
<gene>
    <name evidence="2" type="ORF">DB32_006157</name>
</gene>
<name>A0A0F6W751_9BACT</name>
<dbReference type="EMBL" id="CP011125">
    <property type="protein sequence ID" value="AKF09008.1"/>
    <property type="molecule type" value="Genomic_DNA"/>
</dbReference>
<keyword evidence="1" id="KW-0812">Transmembrane</keyword>
<dbReference type="AlphaFoldDB" id="A0A0F6W751"/>
<evidence type="ECO:0000313" key="2">
    <source>
        <dbReference type="EMBL" id="AKF09008.1"/>
    </source>
</evidence>
<dbReference type="STRING" id="927083.DB32_006157"/>
<keyword evidence="1" id="KW-1133">Transmembrane helix</keyword>
<proteinExistence type="predicted"/>
<dbReference type="KEGG" id="samy:DB32_006157"/>
<protein>
    <submittedName>
        <fullName evidence="2">Uncharacterized protein</fullName>
    </submittedName>
</protein>
<feature type="transmembrane region" description="Helical" evidence="1">
    <location>
        <begin position="90"/>
        <end position="110"/>
    </location>
</feature>
<feature type="transmembrane region" description="Helical" evidence="1">
    <location>
        <begin position="116"/>
        <end position="133"/>
    </location>
</feature>
<feature type="transmembrane region" description="Helical" evidence="1">
    <location>
        <begin position="34"/>
        <end position="52"/>
    </location>
</feature>
<dbReference type="Proteomes" id="UP000034883">
    <property type="component" value="Chromosome"/>
</dbReference>
<reference evidence="2 3" key="1">
    <citation type="submission" date="2015-03" db="EMBL/GenBank/DDBJ databases">
        <title>Genome assembly of Sandaracinus amylolyticus DSM 53668.</title>
        <authorList>
            <person name="Sharma G."/>
            <person name="Subramanian S."/>
        </authorList>
    </citation>
    <scope>NUCLEOTIDE SEQUENCE [LARGE SCALE GENOMIC DNA]</scope>
    <source>
        <strain evidence="2 3">DSM 53668</strain>
    </source>
</reference>
<organism evidence="2 3">
    <name type="scientific">Sandaracinus amylolyticus</name>
    <dbReference type="NCBI Taxonomy" id="927083"/>
    <lineage>
        <taxon>Bacteria</taxon>
        <taxon>Pseudomonadati</taxon>
        <taxon>Myxococcota</taxon>
        <taxon>Polyangia</taxon>
        <taxon>Polyangiales</taxon>
        <taxon>Sandaracinaceae</taxon>
        <taxon>Sandaracinus</taxon>
    </lineage>
</organism>